<evidence type="ECO:0000313" key="1">
    <source>
        <dbReference type="EMBL" id="AIW54627.1"/>
    </source>
</evidence>
<sequence length="38" mass="4663">MYNMKIVNLINFYIGVNYTFYTDIKHMKINNNDKDFNL</sequence>
<evidence type="ECO:0000313" key="3">
    <source>
        <dbReference type="EMBL" id="AIW54815.1"/>
    </source>
</evidence>
<keyword evidence="1" id="KW-0614">Plasmid</keyword>
<geneLocation type="plasmid" evidence="2">
    <name>pCDC5900</name>
</geneLocation>
<dbReference type="EMBL" id="KJ776580">
    <property type="protein sequence ID" value="AIW54761.1"/>
    <property type="molecule type" value="Genomic_DNA"/>
</dbReference>
<dbReference type="EMBL" id="KJ776582">
    <property type="protein sequence ID" value="AIW54876.1"/>
    <property type="molecule type" value="Genomic_DNA"/>
</dbReference>
<accession>A0A0A0UZU2</accession>
<dbReference type="EMBL" id="KJ776578">
    <property type="protein sequence ID" value="AIW54627.1"/>
    <property type="molecule type" value="Genomic_DNA"/>
</dbReference>
<evidence type="ECO:0000313" key="2">
    <source>
        <dbReference type="EMBL" id="AIW54761.1"/>
    </source>
</evidence>
<organism evidence="1">
    <name type="scientific">Clostridium botulinum</name>
    <dbReference type="NCBI Taxonomy" id="1491"/>
    <lineage>
        <taxon>Bacteria</taxon>
        <taxon>Bacillati</taxon>
        <taxon>Bacillota</taxon>
        <taxon>Clostridia</taxon>
        <taxon>Eubacteriales</taxon>
        <taxon>Clostridiaceae</taxon>
        <taxon>Clostridium</taxon>
    </lineage>
</organism>
<name>A0A0A0UZU2_CLOBO</name>
<evidence type="ECO:0000313" key="4">
    <source>
        <dbReference type="EMBL" id="AIW54876.1"/>
    </source>
</evidence>
<dbReference type="AlphaFoldDB" id="A0A0A0UZU2"/>
<geneLocation type="plasmid" evidence="3">
    <name>p05/025</name>
</geneLocation>
<dbReference type="EMBL" id="KJ776581">
    <property type="protein sequence ID" value="AIW54815.1"/>
    <property type="molecule type" value="Genomic_DNA"/>
</dbReference>
<proteinExistence type="predicted"/>
<geneLocation type="plasmid" evidence="1">
    <name>pCDC3875</name>
</geneLocation>
<reference evidence="1" key="1">
    <citation type="journal article" date="2014" name="Genome Biol. Evol.">
        <title>Three classes of plasmid (47-63 kb) carry the type B neurotoxin gene cluster of group II Clostridium botulinum.</title>
        <authorList>
            <person name="Carter A.T."/>
            <person name="Austin J.W."/>
            <person name="Weedmark K.A."/>
            <person name="Corbett C."/>
            <person name="Peck M.W."/>
        </authorList>
    </citation>
    <scope>NUCLEOTIDE SEQUENCE</scope>
    <source>
        <strain evidence="1">CDC3875</strain>
        <strain evidence="4">CDC3897</strain>
        <strain evidence="2">CDC5900</strain>
        <strain evidence="3">IFR_05/025</strain>
        <plasmid evidence="3">p05/025</plasmid>
        <plasmid evidence="1">pCDC3875</plasmid>
        <plasmid evidence="4">pCDC3897</plasmid>
        <plasmid evidence="2">pCDC5900</plasmid>
    </source>
</reference>
<geneLocation type="plasmid" evidence="4">
    <name>pCDC3897</name>
</geneLocation>
<protein>
    <submittedName>
        <fullName evidence="1">Uncharacterized protein</fullName>
    </submittedName>
</protein>